<feature type="chain" id="PRO_5037010968" evidence="2">
    <location>
        <begin position="33"/>
        <end position="309"/>
    </location>
</feature>
<dbReference type="Proteomes" id="UP000887574">
    <property type="component" value="Unplaced"/>
</dbReference>
<reference evidence="5" key="1">
    <citation type="submission" date="2022-11" db="UniProtKB">
        <authorList>
            <consortium name="WormBaseParasite"/>
        </authorList>
    </citation>
    <scope>IDENTIFICATION</scope>
</reference>
<comment type="caution">
    <text evidence="1">Lacks conserved residue(s) required for the propagation of feature annotation.</text>
</comment>
<dbReference type="WBParaSite" id="jg2944">
    <property type="protein sequence ID" value="jg2944"/>
    <property type="gene ID" value="jg2944"/>
</dbReference>
<keyword evidence="4" id="KW-1185">Reference proteome</keyword>
<sequence>MIFSLPHSVQLQSMLLSVLLITLTCCLNVAQANWPCIGFKCPPSKANATGKQCNTKDALECDNPDCDRIDDPACKRGPTQFKCDVGKKKCEDYVVPSSVLVGAACTNNRNCSAALVCVNKQCVTGRAGSFKDCVTNSDCSNFKGEECEDGVCLLPTSSSKYTDPSVPSTFNPDPKMAKGPCDKISGCPTADLAQLDLKLTLNHQKNRKGRKKGAHADTVFRDDGIMMPPGPEFAGCRDAKLEDGTSDCPDNKDLCKDKLYQMLMEEQCPMTCGLCGVSRTQSRRRASNRRRGKRDIINNVVNGYHHIKP</sequence>
<name>A0A915E7Q1_9BILA</name>
<dbReference type="InterPro" id="IPR003582">
    <property type="entry name" value="ShKT_dom"/>
</dbReference>
<dbReference type="Pfam" id="PF23416">
    <property type="entry name" value="DUF7107"/>
    <property type="match status" value="1"/>
</dbReference>
<dbReference type="InterPro" id="IPR055531">
    <property type="entry name" value="DUF7107"/>
</dbReference>
<organism evidence="4 5">
    <name type="scientific">Ditylenchus dipsaci</name>
    <dbReference type="NCBI Taxonomy" id="166011"/>
    <lineage>
        <taxon>Eukaryota</taxon>
        <taxon>Metazoa</taxon>
        <taxon>Ecdysozoa</taxon>
        <taxon>Nematoda</taxon>
        <taxon>Chromadorea</taxon>
        <taxon>Rhabditida</taxon>
        <taxon>Tylenchina</taxon>
        <taxon>Tylenchomorpha</taxon>
        <taxon>Sphaerularioidea</taxon>
        <taxon>Anguinidae</taxon>
        <taxon>Anguininae</taxon>
        <taxon>Ditylenchus</taxon>
    </lineage>
</organism>
<evidence type="ECO:0000259" key="3">
    <source>
        <dbReference type="PROSITE" id="PS51670"/>
    </source>
</evidence>
<dbReference type="PROSITE" id="PS51670">
    <property type="entry name" value="SHKT"/>
    <property type="match status" value="1"/>
</dbReference>
<keyword evidence="2" id="KW-0732">Signal</keyword>
<dbReference type="AlphaFoldDB" id="A0A915E7Q1"/>
<evidence type="ECO:0000313" key="5">
    <source>
        <dbReference type="WBParaSite" id="jg2944"/>
    </source>
</evidence>
<feature type="domain" description="ShKT" evidence="3">
    <location>
        <begin position="239"/>
        <end position="275"/>
    </location>
</feature>
<dbReference type="SMART" id="SM00254">
    <property type="entry name" value="ShKT"/>
    <property type="match status" value="1"/>
</dbReference>
<evidence type="ECO:0000256" key="1">
    <source>
        <dbReference type="PROSITE-ProRule" id="PRU01005"/>
    </source>
</evidence>
<evidence type="ECO:0000256" key="2">
    <source>
        <dbReference type="SAM" id="SignalP"/>
    </source>
</evidence>
<protein>
    <submittedName>
        <fullName evidence="5">ShKT domain-containing protein</fullName>
    </submittedName>
</protein>
<dbReference type="Gene3D" id="1.10.10.1870">
    <property type="entry name" value="ShTK domain-like"/>
    <property type="match status" value="1"/>
</dbReference>
<feature type="signal peptide" evidence="2">
    <location>
        <begin position="1"/>
        <end position="32"/>
    </location>
</feature>
<evidence type="ECO:0000313" key="4">
    <source>
        <dbReference type="Proteomes" id="UP000887574"/>
    </source>
</evidence>
<proteinExistence type="predicted"/>
<dbReference type="Pfam" id="PF01549">
    <property type="entry name" value="ShK"/>
    <property type="match status" value="1"/>
</dbReference>
<accession>A0A915E7Q1</accession>